<feature type="region of interest" description="Disordered" evidence="1">
    <location>
        <begin position="505"/>
        <end position="579"/>
    </location>
</feature>
<protein>
    <recommendedName>
        <fullName evidence="3">TmcB/TmcC TPR repeats domain-containing protein</fullName>
    </recommendedName>
</protein>
<dbReference type="Proteomes" id="UP000325113">
    <property type="component" value="Unassembled WGS sequence"/>
</dbReference>
<feature type="compositionally biased region" description="Low complexity" evidence="1">
    <location>
        <begin position="1317"/>
        <end position="1326"/>
    </location>
</feature>
<reference evidence="4 5" key="1">
    <citation type="submission" date="2019-07" db="EMBL/GenBank/DDBJ databases">
        <title>Genomes of Cafeteria roenbergensis.</title>
        <authorList>
            <person name="Fischer M.G."/>
            <person name="Hackl T."/>
            <person name="Roman M."/>
        </authorList>
    </citation>
    <scope>NUCLEOTIDE SEQUENCE [LARGE SCALE GENOMIC DNA]</scope>
    <source>
        <strain evidence="4 5">Cflag</strain>
    </source>
</reference>
<sequence length="1961" mass="206176">MSAPAPSLVTRVTNAVFGVFSVLSSRPSRRGLVESSSPLLPFVAPLLLVIDAVQVVGLVVRTGQSWPAELANISEQVFGLLRILLALFQWQAIALTASMVIVWASLINAGLVAWAFAYNKHQWIFPIRTLGVLVAFATSIGFIPLLEQLLLAIADPSSLTSDSVGAVVLRAAAAVSAVLFVPFALTGSLLVFEGDPGSTSSSMRAPSGSINALVTTARCVFVVVAMFRFDANSTWLANFVFLVVAGVVLAAVVTRLPYYLHWPSRLQAALYAGIAWIALGTLVLDVVRRRLDGDELTNEATIMDIAVPWVIATPVAMFVGLRAVIVREAMVEATARDLIDVLSAVHARRQKAAAAMSPAHRGVRFGASAGVLRAPSGRGSLGGMSAQSLTVGSIVDAPSKGVPGALPAAEGGSSHEVVTLYSAPRGKSDPDMVVDDVPGEEGGGATDEKAPSQDVTGADTEDPQMRRGSAISFDERGTRTHTDAGVGRSRIRPIALVASVPTVVSDSGQARKGALAPGAVVRRDSGDQRVMTATKEAKIQKAPSRGAQRGKARLSGNRRSSAGMHRDLPSAPGALSGSSPARINDLVTLCGDSLEVAGAGLAAGPKQDLPVELAMWRCCVRLSMCCRRSDSGVAPVAGNRTSSGQPLTAAASSSEVKSSGRNGLREVGSSLRIDVSARHGKEPPATDQQEAAAQPVFSADKALLAVVQDCPRARIVLAKLMTSPVLVELAARSALRWRGLSTSAKLAACFVIYEAGIACFPSGAGVRIHFARTVEATTADTHRALSLLRAAASCGPAFNERFAIFHRLKEAEQSRQTTSLGKSAHGLGSADYLEFKKLEKLATSSHIKAIKQLKRIWGRVAQWERQGTARPSETAMKPLAKRIRHLAHASDRATSAYVQLVSKYPRATPLLRQFGCFLLEVRSRPDGADALFARADEVEDEDSTVGLARAESGSSAAPKSVVSFGMSSAMQNALGGGSGTGGTSEGGSKQSMLSSEGSFAGLLERSHNKIRDDDFRAVADLQRGVGMGVLVMAGLMIGALGITVIMLDAFQSSINSTYMSAQRAERMQQGLYGARSVQLASAGVNDSLWNDYREATLDATTHADLANQELRASEGSGAVAMFMHSKPLLVHDARDAGAHRRQLGSDGAARSSPRLQGAERVSNPADLFQDSLMALRRIASESRRESLTLESVRLRPDWFFAMANVQQVLLPALAATTSLYELNDEALAVTFHAIQIGILVTLLLTNASIFVVIYRPAAHRVSRSAVSLMDVAPAIVSLRTAESMVSMYQRADRRMHGEEDAMESDDDDEEEEEEPGAPESEAAAGAAGAGSEEGGEIKDVVSASAVGSAGLLPGSAAVPGASTGKPLVAIAEEEDGESAPQSPLSKAHGQVAAEAAEADRDASSSASARTFGDDGSRLGGTSGDGMDVTAAAEHRSAASSEPHSRQLPPVRRANQREAAGSHDPSLDELLRSPTPLQGVATEEEQLKSGRAKAHAEHKAARTKLGCCVGVFDTASDGVPMHPTVRHVSMVSRVMIVVLFAIAGLQVITFTTAYSATELAAEEAAEIMAAASRSDAAMLAGMLLRELAIGDGEMVDPVSALVQARVAAAKARALHNSIRFGNARLHLHSSDQRYEPQRELLYGSGQATGTPPAHVLNTSSHLGVRTFLQQTKASLAEEIESFGLTAALNRYLSEAERMAASAAAALNVSIADFDAVSLIIAERNRAMILEGVTLRPDEHDDQATSLDTDGAVGPLGTNNTNSSAPNSTVAHAHLRGLGGAGSERGLSASSGHEAAPVPSDAELLPHVDAGGLNLTTYADWVVGHDLSELFSHEQYGHIGPAIEGPLMSALLQSIQLFREESEHTVQDELAVEASIMAANLTVLGLLYIMGLRAAIAALLQEAHLSHEFLDTLPVELLDEAPRDHAIHDFFMNGDDDDDDGVAGGRGALDTGMKRAQKEVAMV</sequence>
<feature type="compositionally biased region" description="Low complexity" evidence="1">
    <location>
        <begin position="569"/>
        <end position="579"/>
    </location>
</feature>
<feature type="region of interest" description="Disordered" evidence="1">
    <location>
        <begin position="422"/>
        <end position="485"/>
    </location>
</feature>
<keyword evidence="2" id="KW-1133">Transmembrane helix</keyword>
<dbReference type="PANTHER" id="PTHR31600">
    <property type="entry name" value="TINY MACROCYSTS PROTEIN B-RELATED"/>
    <property type="match status" value="1"/>
</dbReference>
<evidence type="ECO:0000313" key="5">
    <source>
        <dbReference type="Proteomes" id="UP000325113"/>
    </source>
</evidence>
<evidence type="ECO:0000259" key="3">
    <source>
        <dbReference type="Pfam" id="PF25474"/>
    </source>
</evidence>
<feature type="transmembrane region" description="Helical" evidence="2">
    <location>
        <begin position="239"/>
        <end position="260"/>
    </location>
</feature>
<feature type="compositionally biased region" description="Acidic residues" evidence="1">
    <location>
        <begin position="1300"/>
        <end position="1316"/>
    </location>
</feature>
<dbReference type="InterPro" id="IPR057352">
    <property type="entry name" value="TPR_TmcB/C"/>
</dbReference>
<feature type="region of interest" description="Disordered" evidence="1">
    <location>
        <begin position="633"/>
        <end position="663"/>
    </location>
</feature>
<feature type="transmembrane region" description="Helical" evidence="2">
    <location>
        <begin position="39"/>
        <end position="60"/>
    </location>
</feature>
<feature type="transmembrane region" description="Helical" evidence="2">
    <location>
        <begin position="167"/>
        <end position="190"/>
    </location>
</feature>
<evidence type="ECO:0000256" key="2">
    <source>
        <dbReference type="SAM" id="Phobius"/>
    </source>
</evidence>
<feature type="domain" description="TmcB/TmcC TPR repeats" evidence="3">
    <location>
        <begin position="830"/>
        <end position="943"/>
    </location>
</feature>
<feature type="transmembrane region" description="Helical" evidence="2">
    <location>
        <begin position="1232"/>
        <end position="1254"/>
    </location>
</feature>
<feature type="transmembrane region" description="Helical" evidence="2">
    <location>
        <begin position="1198"/>
        <end position="1220"/>
    </location>
</feature>
<feature type="region of interest" description="Disordered" evidence="1">
    <location>
        <begin position="973"/>
        <end position="993"/>
    </location>
</feature>
<feature type="transmembrane region" description="Helical" evidence="2">
    <location>
        <begin position="210"/>
        <end position="227"/>
    </location>
</feature>
<evidence type="ECO:0000313" key="4">
    <source>
        <dbReference type="EMBL" id="KAA0164769.1"/>
    </source>
</evidence>
<feature type="transmembrane region" description="Helical" evidence="2">
    <location>
        <begin position="92"/>
        <end position="117"/>
    </location>
</feature>
<feature type="region of interest" description="Disordered" evidence="1">
    <location>
        <begin position="1140"/>
        <end position="1160"/>
    </location>
</feature>
<gene>
    <name evidence="4" type="ORF">FNF31_02306</name>
</gene>
<feature type="region of interest" description="Disordered" evidence="1">
    <location>
        <begin position="1373"/>
        <end position="1471"/>
    </location>
</feature>
<feature type="transmembrane region" description="Helical" evidence="2">
    <location>
        <begin position="1025"/>
        <end position="1050"/>
    </location>
</feature>
<dbReference type="Pfam" id="PF25474">
    <property type="entry name" value="TPR_TmcB"/>
    <property type="match status" value="1"/>
</dbReference>
<organism evidence="4 5">
    <name type="scientific">Cafeteria roenbergensis</name>
    <name type="common">Marine flagellate</name>
    <dbReference type="NCBI Taxonomy" id="33653"/>
    <lineage>
        <taxon>Eukaryota</taxon>
        <taxon>Sar</taxon>
        <taxon>Stramenopiles</taxon>
        <taxon>Bigyra</taxon>
        <taxon>Opalozoa</taxon>
        <taxon>Bicosoecida</taxon>
        <taxon>Cafeteriaceae</taxon>
        <taxon>Cafeteria</taxon>
    </lineage>
</organism>
<feature type="transmembrane region" description="Helical" evidence="2">
    <location>
        <begin position="266"/>
        <end position="284"/>
    </location>
</feature>
<feature type="compositionally biased region" description="Polar residues" evidence="1">
    <location>
        <begin position="639"/>
        <end position="661"/>
    </location>
</feature>
<comment type="caution">
    <text evidence="4">The sequence shown here is derived from an EMBL/GenBank/DDBJ whole genome shotgun (WGS) entry which is preliminary data.</text>
</comment>
<feature type="region of interest" description="Disordered" evidence="1">
    <location>
        <begin position="1737"/>
        <end position="1766"/>
    </location>
</feature>
<dbReference type="PANTHER" id="PTHR31600:SF2">
    <property type="entry name" value="GAMETE ENRICHED GENE 10 PROTEIN-RELATED"/>
    <property type="match status" value="1"/>
</dbReference>
<feature type="compositionally biased region" description="Basic and acidic residues" evidence="1">
    <location>
        <begin position="473"/>
        <end position="482"/>
    </location>
</feature>
<proteinExistence type="predicted"/>
<keyword evidence="2" id="KW-0812">Transmembrane</keyword>
<feature type="transmembrane region" description="Helical" evidence="2">
    <location>
        <begin position="123"/>
        <end position="146"/>
    </location>
</feature>
<keyword evidence="2" id="KW-0472">Membrane</keyword>
<feature type="transmembrane region" description="Helical" evidence="2">
    <location>
        <begin position="305"/>
        <end position="325"/>
    </location>
</feature>
<feature type="region of interest" description="Disordered" evidence="1">
    <location>
        <begin position="1293"/>
        <end position="1335"/>
    </location>
</feature>
<evidence type="ECO:0000256" key="1">
    <source>
        <dbReference type="SAM" id="MobiDB-lite"/>
    </source>
</evidence>
<feature type="compositionally biased region" description="Gly residues" evidence="1">
    <location>
        <begin position="974"/>
        <end position="985"/>
    </location>
</feature>
<dbReference type="InterPro" id="IPR052994">
    <property type="entry name" value="Tiny_macrocysts_regulators"/>
</dbReference>
<feature type="compositionally biased region" description="Low complexity" evidence="1">
    <location>
        <begin position="1756"/>
        <end position="1766"/>
    </location>
</feature>
<name>A0A5A8DI47_CAFRO</name>
<accession>A0A5A8DI47</accession>
<dbReference type="EMBL" id="VLTM01000016">
    <property type="protein sequence ID" value="KAA0164769.1"/>
    <property type="molecule type" value="Genomic_DNA"/>
</dbReference>
<feature type="transmembrane region" description="Helical" evidence="2">
    <location>
        <begin position="1533"/>
        <end position="1553"/>
    </location>
</feature>